<dbReference type="Proteomes" id="UP001162162">
    <property type="component" value="Unassembled WGS sequence"/>
</dbReference>
<sequence>MPVIALTHLLQDISSGPWQKNKPETPKDPTLLQLYTRARAPCRDYYGLTIGETSVCLNTWKITHGPHLRPRQKQCPVEDFPYDKFFQEEIKNVFGHSVFQYVLDLGNKKRKLENVPTKVFLNVLRYLDAKDVLHLSETSTIFRELCNTEPIWYMMFRKVLRKNPTPEDKMMAFDYGWKEVLKMRLLLIKKASESKIKQTKSAQPEKKKPVALSGKNKPPAMAPKKE</sequence>
<feature type="domain" description="F-box" evidence="2">
    <location>
        <begin position="109"/>
        <end position="155"/>
    </location>
</feature>
<dbReference type="Gene3D" id="1.20.1280.50">
    <property type="match status" value="1"/>
</dbReference>
<dbReference type="InterPro" id="IPR036047">
    <property type="entry name" value="F-box-like_dom_sf"/>
</dbReference>
<evidence type="ECO:0000259" key="2">
    <source>
        <dbReference type="PROSITE" id="PS50181"/>
    </source>
</evidence>
<proteinExistence type="predicted"/>
<keyword evidence="4" id="KW-1185">Reference proteome</keyword>
<dbReference type="PROSITE" id="PS50181">
    <property type="entry name" value="FBOX"/>
    <property type="match status" value="1"/>
</dbReference>
<dbReference type="SUPFAM" id="SSF81383">
    <property type="entry name" value="F-box domain"/>
    <property type="match status" value="1"/>
</dbReference>
<name>A0AAV8XZ45_9CUCU</name>
<accession>A0AAV8XZ45</accession>
<dbReference type="AlphaFoldDB" id="A0AAV8XZ45"/>
<dbReference type="Pfam" id="PF12937">
    <property type="entry name" value="F-box-like"/>
    <property type="match status" value="1"/>
</dbReference>
<evidence type="ECO:0000313" key="3">
    <source>
        <dbReference type="EMBL" id="KAJ8943590.1"/>
    </source>
</evidence>
<gene>
    <name evidence="3" type="ORF">NQ318_006592</name>
</gene>
<comment type="caution">
    <text evidence="3">The sequence shown here is derived from an EMBL/GenBank/DDBJ whole genome shotgun (WGS) entry which is preliminary data.</text>
</comment>
<evidence type="ECO:0000313" key="4">
    <source>
        <dbReference type="Proteomes" id="UP001162162"/>
    </source>
</evidence>
<dbReference type="EMBL" id="JAPWTK010000284">
    <property type="protein sequence ID" value="KAJ8943590.1"/>
    <property type="molecule type" value="Genomic_DNA"/>
</dbReference>
<organism evidence="3 4">
    <name type="scientific">Aromia moschata</name>
    <dbReference type="NCBI Taxonomy" id="1265417"/>
    <lineage>
        <taxon>Eukaryota</taxon>
        <taxon>Metazoa</taxon>
        <taxon>Ecdysozoa</taxon>
        <taxon>Arthropoda</taxon>
        <taxon>Hexapoda</taxon>
        <taxon>Insecta</taxon>
        <taxon>Pterygota</taxon>
        <taxon>Neoptera</taxon>
        <taxon>Endopterygota</taxon>
        <taxon>Coleoptera</taxon>
        <taxon>Polyphaga</taxon>
        <taxon>Cucujiformia</taxon>
        <taxon>Chrysomeloidea</taxon>
        <taxon>Cerambycidae</taxon>
        <taxon>Cerambycinae</taxon>
        <taxon>Callichromatini</taxon>
        <taxon>Aromia</taxon>
    </lineage>
</organism>
<reference evidence="3" key="1">
    <citation type="journal article" date="2023" name="Insect Mol. Biol.">
        <title>Genome sequencing provides insights into the evolution of gene families encoding plant cell wall-degrading enzymes in longhorned beetles.</title>
        <authorList>
            <person name="Shin N.R."/>
            <person name="Okamura Y."/>
            <person name="Kirsch R."/>
            <person name="Pauchet Y."/>
        </authorList>
    </citation>
    <scope>NUCLEOTIDE SEQUENCE</scope>
    <source>
        <strain evidence="3">AMC_N1</strain>
    </source>
</reference>
<feature type="region of interest" description="Disordered" evidence="1">
    <location>
        <begin position="194"/>
        <end position="226"/>
    </location>
</feature>
<evidence type="ECO:0000256" key="1">
    <source>
        <dbReference type="SAM" id="MobiDB-lite"/>
    </source>
</evidence>
<protein>
    <recommendedName>
        <fullName evidence="2">F-box domain-containing protein</fullName>
    </recommendedName>
</protein>
<dbReference type="InterPro" id="IPR001810">
    <property type="entry name" value="F-box_dom"/>
</dbReference>